<reference evidence="3 4" key="1">
    <citation type="submission" date="2022-06" db="EMBL/GenBank/DDBJ databases">
        <title>Paraconexibacter antarcticus.</title>
        <authorList>
            <person name="Kim C.S."/>
        </authorList>
    </citation>
    <scope>NUCLEOTIDE SEQUENCE [LARGE SCALE GENOMIC DNA]</scope>
    <source>
        <strain evidence="3 4">02-257</strain>
    </source>
</reference>
<feature type="signal peptide" evidence="2">
    <location>
        <begin position="1"/>
        <end position="30"/>
    </location>
</feature>
<evidence type="ECO:0000256" key="1">
    <source>
        <dbReference type="SAM" id="MobiDB-lite"/>
    </source>
</evidence>
<evidence type="ECO:0000256" key="2">
    <source>
        <dbReference type="SAM" id="SignalP"/>
    </source>
</evidence>
<accession>A0ABY5DML1</accession>
<evidence type="ECO:0000313" key="4">
    <source>
        <dbReference type="Proteomes" id="UP001056035"/>
    </source>
</evidence>
<evidence type="ECO:0000313" key="3">
    <source>
        <dbReference type="EMBL" id="UTI63215.1"/>
    </source>
</evidence>
<feature type="chain" id="PRO_5045739740" evidence="2">
    <location>
        <begin position="31"/>
        <end position="213"/>
    </location>
</feature>
<name>A0ABY5DML1_9ACTN</name>
<organism evidence="3 4">
    <name type="scientific">Paraconexibacter antarcticus</name>
    <dbReference type="NCBI Taxonomy" id="2949664"/>
    <lineage>
        <taxon>Bacteria</taxon>
        <taxon>Bacillati</taxon>
        <taxon>Actinomycetota</taxon>
        <taxon>Thermoleophilia</taxon>
        <taxon>Solirubrobacterales</taxon>
        <taxon>Paraconexibacteraceae</taxon>
        <taxon>Paraconexibacter</taxon>
    </lineage>
</organism>
<protein>
    <submittedName>
        <fullName evidence="3">C40 family peptidase</fullName>
    </submittedName>
</protein>
<proteinExistence type="predicted"/>
<keyword evidence="4" id="KW-1185">Reference proteome</keyword>
<dbReference type="SUPFAM" id="SSF54001">
    <property type="entry name" value="Cysteine proteinases"/>
    <property type="match status" value="1"/>
</dbReference>
<dbReference type="RefSeq" id="WP_254569946.1">
    <property type="nucleotide sequence ID" value="NZ_CP098502.1"/>
</dbReference>
<gene>
    <name evidence="3" type="ORF">NBH00_17845</name>
</gene>
<keyword evidence="2" id="KW-0732">Signal</keyword>
<dbReference type="Proteomes" id="UP001056035">
    <property type="component" value="Chromosome"/>
</dbReference>
<dbReference type="Gene3D" id="3.90.1720.10">
    <property type="entry name" value="endopeptidase domain like (from Nostoc punctiforme)"/>
    <property type="match status" value="1"/>
</dbReference>
<sequence length="213" mass="21984">MSVPTTPARGLRAATLVAATALGLPAAAHAQPHRPAAPALGGLPGQEALLALTPGPAPSLAARLVDELRTAGKLQVHQLERHRAAVARTAARHHDAVLVRRMVKAGNRIATLPYVWGGGHGSFQASGYDCSGSVSYVLHGAGLLDRPLASGDLMGYGEPGPGRHVTIYANGGHAYMTIDGRRFDTSAHGPGGSRWTHASRSSAGYTVRHPAGL</sequence>
<dbReference type="EMBL" id="CP098502">
    <property type="protein sequence ID" value="UTI63215.1"/>
    <property type="molecule type" value="Genomic_DNA"/>
</dbReference>
<dbReference type="InterPro" id="IPR038765">
    <property type="entry name" value="Papain-like_cys_pep_sf"/>
</dbReference>
<feature type="region of interest" description="Disordered" evidence="1">
    <location>
        <begin position="187"/>
        <end position="213"/>
    </location>
</feature>